<evidence type="ECO:0000313" key="4">
    <source>
        <dbReference type="Proteomes" id="UP000092931"/>
    </source>
</evidence>
<evidence type="ECO:0000256" key="1">
    <source>
        <dbReference type="ARBA" id="ARBA00022500"/>
    </source>
</evidence>
<evidence type="ECO:0000313" key="3">
    <source>
        <dbReference type="EMBL" id="ANX02017.1"/>
    </source>
</evidence>
<feature type="domain" description="Chemotaxis phosphatase CheX-like" evidence="2">
    <location>
        <begin position="46"/>
        <end position="141"/>
    </location>
</feature>
<dbReference type="RefSeq" id="WP_065821033.1">
    <property type="nucleotide sequence ID" value="NZ_CP014673.1"/>
</dbReference>
<reference evidence="3 4" key="1">
    <citation type="submission" date="2016-02" db="EMBL/GenBank/DDBJ databases">
        <title>Comparison of Clostridium stercorarium subspecies using comparative genomics and transcriptomics.</title>
        <authorList>
            <person name="Schellenberg J."/>
            <person name="Thallinger G."/>
            <person name="Levin D.B."/>
            <person name="Zhang X."/>
            <person name="Alvare G."/>
            <person name="Fristensky B."/>
            <person name="Sparling R."/>
        </authorList>
    </citation>
    <scope>NUCLEOTIDE SEQUENCE [LARGE SCALE GENOMIC DNA]</scope>
    <source>
        <strain evidence="3 4">DSM 9219</strain>
    </source>
</reference>
<keyword evidence="1" id="KW-0145">Chemotaxis</keyword>
<dbReference type="InterPro" id="IPR038756">
    <property type="entry name" value="CheX-like"/>
</dbReference>
<dbReference type="SUPFAM" id="SSF103039">
    <property type="entry name" value="CheC-like"/>
    <property type="match status" value="1"/>
</dbReference>
<dbReference type="EMBL" id="CP014673">
    <property type="protein sequence ID" value="ANX02017.1"/>
    <property type="molecule type" value="Genomic_DNA"/>
</dbReference>
<dbReference type="GO" id="GO:0006935">
    <property type="term" value="P:chemotaxis"/>
    <property type="evidence" value="ECO:0007669"/>
    <property type="project" value="UniProtKB-KW"/>
</dbReference>
<dbReference type="AlphaFoldDB" id="A0A1B1YMK9"/>
<organism evidence="3 4">
    <name type="scientific">Thermoclostridium stercorarium subsp. leptospartum DSM 9219</name>
    <dbReference type="NCBI Taxonomy" id="1346611"/>
    <lineage>
        <taxon>Bacteria</taxon>
        <taxon>Bacillati</taxon>
        <taxon>Bacillota</taxon>
        <taxon>Clostridia</taxon>
        <taxon>Eubacteriales</taxon>
        <taxon>Oscillospiraceae</taxon>
        <taxon>Thermoclostridium</taxon>
    </lineage>
</organism>
<dbReference type="Pfam" id="PF13690">
    <property type="entry name" value="CheX"/>
    <property type="match status" value="1"/>
</dbReference>
<evidence type="ECO:0000259" key="2">
    <source>
        <dbReference type="Pfam" id="PF13690"/>
    </source>
</evidence>
<protein>
    <submittedName>
        <fullName evidence="3">Chemotaxis protein CheC</fullName>
    </submittedName>
</protein>
<sequence>MKVEYINPFEKPVIEASQQVFQMVIGVKPSLKKVYLKKSPYNSDSVAVIVGLTGTIRGQVIISLSVETAKIIASTMMGGMPIEVFDDMARSAIAELGNMIIGNTATILSTRGINVEITPPSLLMGDNIVVSQIKMNTICVPLDLGDSRSVDIDVSIEE</sequence>
<dbReference type="InterPro" id="IPR028051">
    <property type="entry name" value="CheX-like_dom"/>
</dbReference>
<accession>A0A1B1YMK9</accession>
<dbReference type="Proteomes" id="UP000092931">
    <property type="component" value="Chromosome"/>
</dbReference>
<dbReference type="PANTHER" id="PTHR39452">
    <property type="entry name" value="CHEY-P PHOSPHATASE CHEX"/>
    <property type="match status" value="1"/>
</dbReference>
<dbReference type="Gene3D" id="3.40.1550.10">
    <property type="entry name" value="CheC-like"/>
    <property type="match status" value="1"/>
</dbReference>
<dbReference type="InterPro" id="IPR028976">
    <property type="entry name" value="CheC-like_sf"/>
</dbReference>
<dbReference type="PANTHER" id="PTHR39452:SF1">
    <property type="entry name" value="CHEY-P PHOSPHATASE CHEX"/>
    <property type="match status" value="1"/>
</dbReference>
<name>A0A1B1YMK9_THEST</name>
<gene>
    <name evidence="3" type="ORF">CSTERLE_10755</name>
</gene>
<proteinExistence type="predicted"/>
<dbReference type="CDD" id="cd17906">
    <property type="entry name" value="CheX"/>
    <property type="match status" value="1"/>
</dbReference>